<gene>
    <name evidence="2" type="ORF">QJS10_CPB18g02079</name>
</gene>
<accession>A0AAV9CML3</accession>
<reference evidence="2" key="1">
    <citation type="journal article" date="2023" name="Nat. Commun.">
        <title>Diploid and tetraploid genomes of Acorus and the evolution of monocots.</title>
        <authorList>
            <person name="Ma L."/>
            <person name="Liu K.W."/>
            <person name="Li Z."/>
            <person name="Hsiao Y.Y."/>
            <person name="Qi Y."/>
            <person name="Fu T."/>
            <person name="Tang G.D."/>
            <person name="Zhang D."/>
            <person name="Sun W.H."/>
            <person name="Liu D.K."/>
            <person name="Li Y."/>
            <person name="Chen G.Z."/>
            <person name="Liu X.D."/>
            <person name="Liao X.Y."/>
            <person name="Jiang Y.T."/>
            <person name="Yu X."/>
            <person name="Hao Y."/>
            <person name="Huang J."/>
            <person name="Zhao X.W."/>
            <person name="Ke S."/>
            <person name="Chen Y.Y."/>
            <person name="Wu W.L."/>
            <person name="Hsu J.L."/>
            <person name="Lin Y.F."/>
            <person name="Huang M.D."/>
            <person name="Li C.Y."/>
            <person name="Huang L."/>
            <person name="Wang Z.W."/>
            <person name="Zhao X."/>
            <person name="Zhong W.Y."/>
            <person name="Peng D.H."/>
            <person name="Ahmad S."/>
            <person name="Lan S."/>
            <person name="Zhang J.S."/>
            <person name="Tsai W.C."/>
            <person name="Van de Peer Y."/>
            <person name="Liu Z.J."/>
        </authorList>
    </citation>
    <scope>NUCLEOTIDE SEQUENCE</scope>
    <source>
        <strain evidence="2">CP</strain>
    </source>
</reference>
<sequence length="84" mass="9411">MTEQNVHHHAESDTALEVEASVEEESRKIIVRDIIETSESFNDSSQLKDCVMNVQTTTDQNACLICKLGGKLLWVTLLYVAICN</sequence>
<evidence type="ECO:0000313" key="2">
    <source>
        <dbReference type="EMBL" id="KAK1290156.1"/>
    </source>
</evidence>
<proteinExistence type="predicted"/>
<evidence type="ECO:0000313" key="3">
    <source>
        <dbReference type="Proteomes" id="UP001180020"/>
    </source>
</evidence>
<keyword evidence="3" id="KW-1185">Reference proteome</keyword>
<dbReference type="EMBL" id="JAUJYO010000018">
    <property type="protein sequence ID" value="KAK1290156.1"/>
    <property type="molecule type" value="Genomic_DNA"/>
</dbReference>
<organism evidence="2 3">
    <name type="scientific">Acorus calamus</name>
    <name type="common">Sweet flag</name>
    <dbReference type="NCBI Taxonomy" id="4465"/>
    <lineage>
        <taxon>Eukaryota</taxon>
        <taxon>Viridiplantae</taxon>
        <taxon>Streptophyta</taxon>
        <taxon>Embryophyta</taxon>
        <taxon>Tracheophyta</taxon>
        <taxon>Spermatophyta</taxon>
        <taxon>Magnoliopsida</taxon>
        <taxon>Liliopsida</taxon>
        <taxon>Acoraceae</taxon>
        <taxon>Acorus</taxon>
    </lineage>
</organism>
<feature type="region of interest" description="Disordered" evidence="1">
    <location>
        <begin position="1"/>
        <end position="20"/>
    </location>
</feature>
<reference evidence="2" key="2">
    <citation type="submission" date="2023-06" db="EMBL/GenBank/DDBJ databases">
        <authorList>
            <person name="Ma L."/>
            <person name="Liu K.-W."/>
            <person name="Li Z."/>
            <person name="Hsiao Y.-Y."/>
            <person name="Qi Y."/>
            <person name="Fu T."/>
            <person name="Tang G."/>
            <person name="Zhang D."/>
            <person name="Sun W.-H."/>
            <person name="Liu D.-K."/>
            <person name="Li Y."/>
            <person name="Chen G.-Z."/>
            <person name="Liu X.-D."/>
            <person name="Liao X.-Y."/>
            <person name="Jiang Y.-T."/>
            <person name="Yu X."/>
            <person name="Hao Y."/>
            <person name="Huang J."/>
            <person name="Zhao X.-W."/>
            <person name="Ke S."/>
            <person name="Chen Y.-Y."/>
            <person name="Wu W.-L."/>
            <person name="Hsu J.-L."/>
            <person name="Lin Y.-F."/>
            <person name="Huang M.-D."/>
            <person name="Li C.-Y."/>
            <person name="Huang L."/>
            <person name="Wang Z.-W."/>
            <person name="Zhao X."/>
            <person name="Zhong W.-Y."/>
            <person name="Peng D.-H."/>
            <person name="Ahmad S."/>
            <person name="Lan S."/>
            <person name="Zhang J.-S."/>
            <person name="Tsai W.-C."/>
            <person name="Van De Peer Y."/>
            <person name="Liu Z.-J."/>
        </authorList>
    </citation>
    <scope>NUCLEOTIDE SEQUENCE</scope>
    <source>
        <strain evidence="2">CP</strain>
        <tissue evidence="2">Leaves</tissue>
    </source>
</reference>
<comment type="caution">
    <text evidence="2">The sequence shown here is derived from an EMBL/GenBank/DDBJ whole genome shotgun (WGS) entry which is preliminary data.</text>
</comment>
<evidence type="ECO:0000256" key="1">
    <source>
        <dbReference type="SAM" id="MobiDB-lite"/>
    </source>
</evidence>
<dbReference type="AlphaFoldDB" id="A0AAV9CML3"/>
<feature type="compositionally biased region" description="Basic and acidic residues" evidence="1">
    <location>
        <begin position="1"/>
        <end position="12"/>
    </location>
</feature>
<dbReference type="Proteomes" id="UP001180020">
    <property type="component" value="Unassembled WGS sequence"/>
</dbReference>
<protein>
    <submittedName>
        <fullName evidence="2">Uncharacterized protein</fullName>
    </submittedName>
</protein>
<name>A0AAV9CML3_ACOCL</name>